<feature type="region of interest" description="Disordered" evidence="1">
    <location>
        <begin position="54"/>
        <end position="93"/>
    </location>
</feature>
<accession>K0IIQ6</accession>
<dbReference type="Proteomes" id="UP000008037">
    <property type="component" value="Chromosome"/>
</dbReference>
<evidence type="ECO:0000313" key="3">
    <source>
        <dbReference type="EMBL" id="AFU59820.1"/>
    </source>
</evidence>
<evidence type="ECO:0000256" key="2">
    <source>
        <dbReference type="SAM" id="Phobius"/>
    </source>
</evidence>
<dbReference type="HOGENOM" id="CLU_1163829_0_0_2"/>
<name>K0IIQ6_NITGG</name>
<dbReference type="BioCyc" id="CNIT1237085:G1324-2901-MONOMER"/>
<proteinExistence type="predicted"/>
<gene>
    <name evidence="3" type="ordered locus">Ngar_c29010</name>
</gene>
<evidence type="ECO:0000256" key="1">
    <source>
        <dbReference type="SAM" id="MobiDB-lite"/>
    </source>
</evidence>
<keyword evidence="2" id="KW-0812">Transmembrane</keyword>
<sequence length="238" mass="24985">MTKFPTYGMAGIGIAAAIGFVFALSFVSNNNAAVETGGREEDAGLLSSEPSSLLVQHKSGGDQGMAAERTQAEDDGMPPSAEGDNASMMMQQQKATTSPALLTLASITASDGITGEAIGDVVPEMQFEMHRPVFIKSSFVNANDAPLPSHLITMGIGSKNDSSATFEEQDQLLYQQAATFHGDIGANGSVELELYWNPASPGEYALLLFSVAPEDLASSGEPIRPVESIPIRVVQNTS</sequence>
<keyword evidence="2" id="KW-0472">Membrane</keyword>
<dbReference type="InParanoid" id="K0IIQ6"/>
<dbReference type="STRING" id="1237085.Ngar_c29010"/>
<feature type="transmembrane region" description="Helical" evidence="2">
    <location>
        <begin position="7"/>
        <end position="27"/>
    </location>
</feature>
<protein>
    <submittedName>
        <fullName evidence="3">Uncharacterized protein</fullName>
    </submittedName>
</protein>
<reference evidence="3 4" key="1">
    <citation type="journal article" date="2012" name="Environ. Microbiol.">
        <title>The genome of the ammonia-oxidizing Candidatus Nitrososphaera gargensis: insights into metabolic versatility and environmental adaptations.</title>
        <authorList>
            <person name="Spang A."/>
            <person name="Poehlein A."/>
            <person name="Offre P."/>
            <person name="Zumbragel S."/>
            <person name="Haider S."/>
            <person name="Rychlik N."/>
            <person name="Nowka B."/>
            <person name="Schmeisser C."/>
            <person name="Lebedeva E.V."/>
            <person name="Rattei T."/>
            <person name="Bohm C."/>
            <person name="Schmid M."/>
            <person name="Galushko A."/>
            <person name="Hatzenpichler R."/>
            <person name="Weinmaier T."/>
            <person name="Daniel R."/>
            <person name="Schleper C."/>
            <person name="Spieck E."/>
            <person name="Streit W."/>
            <person name="Wagner M."/>
        </authorList>
    </citation>
    <scope>NUCLEOTIDE SEQUENCE [LARGE SCALE GENOMIC DNA]</scope>
    <source>
        <strain evidence="4">Ga9.2</strain>
    </source>
</reference>
<dbReference type="AlphaFoldDB" id="K0IIQ6"/>
<keyword evidence="4" id="KW-1185">Reference proteome</keyword>
<evidence type="ECO:0000313" key="4">
    <source>
        <dbReference type="Proteomes" id="UP000008037"/>
    </source>
</evidence>
<dbReference type="KEGG" id="nga:Ngar_c29010"/>
<dbReference type="EMBL" id="CP002408">
    <property type="protein sequence ID" value="AFU59820.1"/>
    <property type="molecule type" value="Genomic_DNA"/>
</dbReference>
<keyword evidence="2" id="KW-1133">Transmembrane helix</keyword>
<organism evidence="3 4">
    <name type="scientific">Nitrososphaera gargensis (strain Ga9.2)</name>
    <dbReference type="NCBI Taxonomy" id="1237085"/>
    <lineage>
        <taxon>Archaea</taxon>
        <taxon>Nitrososphaerota</taxon>
        <taxon>Nitrososphaeria</taxon>
        <taxon>Nitrososphaerales</taxon>
        <taxon>Nitrososphaeraceae</taxon>
        <taxon>Nitrososphaera</taxon>
    </lineage>
</organism>